<evidence type="ECO:0000256" key="6">
    <source>
        <dbReference type="ARBA" id="ARBA00022679"/>
    </source>
</evidence>
<dbReference type="PROSITE" id="PS51350">
    <property type="entry name" value="PTS_HPR_DOM"/>
    <property type="match status" value="1"/>
</dbReference>
<gene>
    <name evidence="10" type="ORF">GCM10009809_24030</name>
</gene>
<evidence type="ECO:0000313" key="10">
    <source>
        <dbReference type="EMBL" id="GAA1727505.1"/>
    </source>
</evidence>
<proteinExistence type="predicted"/>
<dbReference type="PRINTS" id="PR00107">
    <property type="entry name" value="PHOSPHOCPHPR"/>
</dbReference>
<dbReference type="RefSeq" id="WP_344248683.1">
    <property type="nucleotide sequence ID" value="NZ_BAAAPM010000004.1"/>
</dbReference>
<sequence length="253" mass="24876">MSVALLLVSHSVRLAQGAAELAREMAPDVVVECAAGDVDGGLGTSLEKVESMLARILADGAPGVVVLADLGSAVLTVESALEMVEELADRVRLASAPFVEGAVAAAVTAQQGGGLAAVLEAAEGAVRSIGPRPVVELVETGPTPDDGPAGTSVAGEVVGVVGAPLHGEGVATAHAVVRNPLGLHARPAALVARTAASFGIPVRIQGVDATSVLQLMALGTEAGTRLEVAAQGARAETAVASLVGLIEGGFGEA</sequence>
<organism evidence="10 11">
    <name type="scientific">Isoptericola hypogeus</name>
    <dbReference type="NCBI Taxonomy" id="300179"/>
    <lineage>
        <taxon>Bacteria</taxon>
        <taxon>Bacillati</taxon>
        <taxon>Actinomycetota</taxon>
        <taxon>Actinomycetes</taxon>
        <taxon>Micrococcales</taxon>
        <taxon>Promicromonosporaceae</taxon>
        <taxon>Isoptericola</taxon>
    </lineage>
</organism>
<dbReference type="InterPro" id="IPR001020">
    <property type="entry name" value="PTS_HPr_His_P_site"/>
</dbReference>
<dbReference type="InterPro" id="IPR035895">
    <property type="entry name" value="HPr-like_sf"/>
</dbReference>
<evidence type="ECO:0000256" key="2">
    <source>
        <dbReference type="ARBA" id="ARBA00002788"/>
    </source>
</evidence>
<dbReference type="PROSITE" id="PS00369">
    <property type="entry name" value="PTS_HPR_HIS"/>
    <property type="match status" value="1"/>
</dbReference>
<dbReference type="EC" id="2.7.1.121" evidence="4"/>
<evidence type="ECO:0000256" key="3">
    <source>
        <dbReference type="ARBA" id="ARBA00003681"/>
    </source>
</evidence>
<comment type="catalytic activity">
    <reaction evidence="1">
        <text>dihydroxyacetone + phosphoenolpyruvate = dihydroxyacetone phosphate + pyruvate</text>
        <dbReference type="Rhea" id="RHEA:18381"/>
        <dbReference type="ChEBI" id="CHEBI:15361"/>
        <dbReference type="ChEBI" id="CHEBI:16016"/>
        <dbReference type="ChEBI" id="CHEBI:57642"/>
        <dbReference type="ChEBI" id="CHEBI:58702"/>
        <dbReference type="EC" id="2.7.1.121"/>
    </reaction>
</comment>
<dbReference type="PANTHER" id="PTHR38594">
    <property type="entry name" value="PEP-DEPENDENT DIHYDROXYACETONE KINASE, PHOSPHORYL DONOR SUBUNIT DHAM"/>
    <property type="match status" value="1"/>
</dbReference>
<evidence type="ECO:0000259" key="9">
    <source>
        <dbReference type="PROSITE" id="PS51350"/>
    </source>
</evidence>
<dbReference type="InterPro" id="IPR012844">
    <property type="entry name" value="DhaM_N"/>
</dbReference>
<reference evidence="11" key="1">
    <citation type="journal article" date="2019" name="Int. J. Syst. Evol. Microbiol.">
        <title>The Global Catalogue of Microorganisms (GCM) 10K type strain sequencing project: providing services to taxonomists for standard genome sequencing and annotation.</title>
        <authorList>
            <consortium name="The Broad Institute Genomics Platform"/>
            <consortium name="The Broad Institute Genome Sequencing Center for Infectious Disease"/>
            <person name="Wu L."/>
            <person name="Ma J."/>
        </authorList>
    </citation>
    <scope>NUCLEOTIDE SEQUENCE [LARGE SCALE GENOMIC DNA]</scope>
    <source>
        <strain evidence="11">JCM 15589</strain>
    </source>
</reference>
<comment type="caution">
    <text evidence="10">The sequence shown here is derived from an EMBL/GenBank/DDBJ whole genome shotgun (WGS) entry which is preliminary data.</text>
</comment>
<evidence type="ECO:0000256" key="5">
    <source>
        <dbReference type="ARBA" id="ARBA00020422"/>
    </source>
</evidence>
<dbReference type="InterPro" id="IPR000032">
    <property type="entry name" value="HPr-like"/>
</dbReference>
<evidence type="ECO:0000259" key="8">
    <source>
        <dbReference type="PROSITE" id="PS51096"/>
    </source>
</evidence>
<dbReference type="Pfam" id="PF00381">
    <property type="entry name" value="PTS-HPr"/>
    <property type="match status" value="1"/>
</dbReference>
<evidence type="ECO:0000256" key="1">
    <source>
        <dbReference type="ARBA" id="ARBA00001113"/>
    </source>
</evidence>
<dbReference type="SUPFAM" id="SSF55594">
    <property type="entry name" value="HPr-like"/>
    <property type="match status" value="1"/>
</dbReference>
<dbReference type="CDD" id="cd00367">
    <property type="entry name" value="PTS-HPr_like"/>
    <property type="match status" value="1"/>
</dbReference>
<dbReference type="Proteomes" id="UP001501138">
    <property type="component" value="Unassembled WGS sequence"/>
</dbReference>
<dbReference type="PANTHER" id="PTHR38594:SF1">
    <property type="entry name" value="PEP-DEPENDENT DIHYDROXYACETONE KINASE, PHOSPHORYL DONOR SUBUNIT DHAM"/>
    <property type="match status" value="1"/>
</dbReference>
<evidence type="ECO:0000256" key="4">
    <source>
        <dbReference type="ARBA" id="ARBA00012095"/>
    </source>
</evidence>
<dbReference type="EMBL" id="BAAAPM010000004">
    <property type="protein sequence ID" value="GAA1727505.1"/>
    <property type="molecule type" value="Genomic_DNA"/>
</dbReference>
<dbReference type="InterPro" id="IPR004701">
    <property type="entry name" value="PTS_EIIA_man-typ"/>
</dbReference>
<dbReference type="Pfam" id="PF03610">
    <property type="entry name" value="EIIA-man"/>
    <property type="match status" value="1"/>
</dbReference>
<comment type="function">
    <text evidence="3">General (non sugar-specific) component of the phosphoenolpyruvate-dependent sugar phosphotransferase system (sugar PTS). This major carbohydrate active-transport system catalyzes the phosphorylation of incoming sugar substrates concomitantly with their translocation across the cell membrane. The phosphoryl group from phosphoenolpyruvate (PEP) is transferred to the phosphoryl carrier protein HPr by enzyme I. Phospho-HPr then transfers it to the PTS EIIA domain.</text>
</comment>
<protein>
    <recommendedName>
        <fullName evidence="5">Phosphocarrier protein HPr</fullName>
        <ecNumber evidence="4">2.7.1.121</ecNumber>
    </recommendedName>
</protein>
<feature type="domain" description="PTS EIIA type-4" evidence="8">
    <location>
        <begin position="2"/>
        <end position="129"/>
    </location>
</feature>
<dbReference type="NCBIfam" id="TIGR02364">
    <property type="entry name" value="dha_pts"/>
    <property type="match status" value="1"/>
</dbReference>
<evidence type="ECO:0000313" key="11">
    <source>
        <dbReference type="Proteomes" id="UP001501138"/>
    </source>
</evidence>
<name>A0ABP4VK07_9MICO</name>
<dbReference type="SUPFAM" id="SSF53062">
    <property type="entry name" value="PTS system fructose IIA component-like"/>
    <property type="match status" value="1"/>
</dbReference>
<keyword evidence="6" id="KW-0808">Transferase</keyword>
<dbReference type="Gene3D" id="3.40.50.510">
    <property type="entry name" value="Phosphotransferase system, mannose-type IIA component"/>
    <property type="match status" value="1"/>
</dbReference>
<dbReference type="Gene3D" id="3.30.1340.10">
    <property type="entry name" value="HPr-like"/>
    <property type="match status" value="1"/>
</dbReference>
<accession>A0ABP4VK07</accession>
<evidence type="ECO:0000256" key="7">
    <source>
        <dbReference type="ARBA" id="ARBA00046577"/>
    </source>
</evidence>
<feature type="domain" description="HPr" evidence="9">
    <location>
        <begin position="170"/>
        <end position="253"/>
    </location>
</feature>
<dbReference type="InterPro" id="IPR039643">
    <property type="entry name" value="DhaM"/>
</dbReference>
<dbReference type="NCBIfam" id="TIGR01003">
    <property type="entry name" value="PTS_HPr_family"/>
    <property type="match status" value="1"/>
</dbReference>
<keyword evidence="11" id="KW-1185">Reference proteome</keyword>
<dbReference type="InterPro" id="IPR036662">
    <property type="entry name" value="PTS_EIIA_man-typ_sf"/>
</dbReference>
<dbReference type="PROSITE" id="PS51096">
    <property type="entry name" value="PTS_EIIA_TYPE_4"/>
    <property type="match status" value="1"/>
</dbReference>
<comment type="subunit">
    <text evidence="7">Homodimer. The dihydroxyacetone kinase complex is composed of a homodimer of DhaM, a homodimer of DhaK and the subunit DhaL.</text>
</comment>
<comment type="function">
    <text evidence="2">Component of the dihydroxyacetone kinase complex, which is responsible for the phosphoenolpyruvate (PEP)-dependent phosphorylation of dihydroxyacetone. DhaM serves as the phosphoryl donor. Is phosphorylated by phosphoenolpyruvate in an EI- and HPr-dependent reaction, and a phosphorelay system on histidine residues finally leads to phosphoryl transfer to DhaL and dihydroxyacetone.</text>
</comment>